<accession>Q056Z7</accession>
<dbReference type="SUPFAM" id="SSF75169">
    <property type="entry name" value="DsrEFH-like"/>
    <property type="match status" value="1"/>
</dbReference>
<sequence length="119" mass="13960">MKSIAFIFSNSPYGNSISKEGLDVVLSCSLTTKKIALFFIDDGVLQLFLNQKPEYINSYNYSLSFKILSLYDIKDFFFCKYSAYKRGLKENDNFLLPVKFLNNICLRRKINSFDYILKW</sequence>
<evidence type="ECO:0000313" key="3">
    <source>
        <dbReference type="Proteomes" id="UP000000669"/>
    </source>
</evidence>
<dbReference type="eggNOG" id="COG2923">
    <property type="taxonomic scope" value="Bacteria"/>
</dbReference>
<dbReference type="OrthoDB" id="9789418at2"/>
<organism evidence="2 3">
    <name type="scientific">Buchnera aphidicola subsp. Cinara cedri (strain Cc)</name>
    <dbReference type="NCBI Taxonomy" id="372461"/>
    <lineage>
        <taxon>Bacteria</taxon>
        <taxon>Pseudomonadati</taxon>
        <taxon>Pseudomonadota</taxon>
        <taxon>Gammaproteobacteria</taxon>
        <taxon>Enterobacterales</taxon>
        <taxon>Erwiniaceae</taxon>
        <taxon>Buchnera</taxon>
    </lineage>
</organism>
<evidence type="ECO:0000256" key="1">
    <source>
        <dbReference type="ARBA" id="ARBA00005996"/>
    </source>
</evidence>
<reference evidence="2 3" key="1">
    <citation type="journal article" date="2006" name="Science">
        <title>A small microbial genome: the end of a long symbiotic relationship?</title>
        <authorList>
            <person name="Perez-Brocal V."/>
            <person name="Gil R."/>
            <person name="Ramos S."/>
            <person name="Lamelas A."/>
            <person name="Postigo M."/>
            <person name="Michelena J.M."/>
            <person name="Silva F.J."/>
            <person name="Moya A."/>
            <person name="Latorre A."/>
        </authorList>
    </citation>
    <scope>NUCLEOTIDE SEQUENCE [LARGE SCALE GENOMIC DNA]</scope>
    <source>
        <strain evidence="3">Cc</strain>
    </source>
</reference>
<dbReference type="Proteomes" id="UP000000669">
    <property type="component" value="Chromosome"/>
</dbReference>
<dbReference type="PANTHER" id="PTHR38780:SF1">
    <property type="entry name" value="PROTEIN TUSC"/>
    <property type="match status" value="1"/>
</dbReference>
<dbReference type="STRING" id="372461.BCc_348"/>
<proteinExistence type="inferred from homology"/>
<keyword evidence="3" id="KW-1185">Reference proteome</keyword>
<dbReference type="KEGG" id="bcc:BCc_348"/>
<dbReference type="InterPro" id="IPR027396">
    <property type="entry name" value="DsrEFH-like"/>
</dbReference>
<dbReference type="Pfam" id="PF02635">
    <property type="entry name" value="DsrE"/>
    <property type="match status" value="1"/>
</dbReference>
<dbReference type="NCBIfam" id="NF001238">
    <property type="entry name" value="PRK00211.1"/>
    <property type="match status" value="1"/>
</dbReference>
<dbReference type="PANTHER" id="PTHR38780">
    <property type="entry name" value="PROTEIN TUSC"/>
    <property type="match status" value="1"/>
</dbReference>
<name>Q056Z7_BUCCC</name>
<dbReference type="InterPro" id="IPR017462">
    <property type="entry name" value="Sulphur_relay_TusC/DsrF"/>
</dbReference>
<dbReference type="EMBL" id="CP000263">
    <property type="protein sequence ID" value="ABJ90802.1"/>
    <property type="molecule type" value="Genomic_DNA"/>
</dbReference>
<dbReference type="Gene3D" id="3.40.1260.10">
    <property type="entry name" value="DsrEFH-like"/>
    <property type="match status" value="1"/>
</dbReference>
<comment type="similarity">
    <text evidence="1">Belongs to the DsrF/TusC family.</text>
</comment>
<dbReference type="AlphaFoldDB" id="Q056Z7"/>
<protein>
    <submittedName>
        <fullName evidence="2">Uncharacterized conserved protein</fullName>
    </submittedName>
</protein>
<dbReference type="HOGENOM" id="CLU_155943_1_0_6"/>
<dbReference type="InterPro" id="IPR003787">
    <property type="entry name" value="Sulphur_relay_DsrE/F-like"/>
</dbReference>
<gene>
    <name evidence="2" type="primary">yheM</name>
    <name evidence="2" type="ordered locus">BCc_348</name>
</gene>
<evidence type="ECO:0000313" key="2">
    <source>
        <dbReference type="EMBL" id="ABJ90802.1"/>
    </source>
</evidence>
<dbReference type="RefSeq" id="WP_011672721.1">
    <property type="nucleotide sequence ID" value="NC_008513.1"/>
</dbReference>
<dbReference type="NCBIfam" id="TIGR03010">
    <property type="entry name" value="sulf_tusC_dsrF"/>
    <property type="match status" value="1"/>
</dbReference>